<evidence type="ECO:0000313" key="2">
    <source>
        <dbReference type="EMBL" id="KAL1245803.1"/>
    </source>
</evidence>
<evidence type="ECO:0000313" key="3">
    <source>
        <dbReference type="Proteomes" id="UP001558632"/>
    </source>
</evidence>
<name>A0ABR3KYV0_TRISP</name>
<dbReference type="EMBL" id="JBEUSY010000068">
    <property type="protein sequence ID" value="KAL1245803.1"/>
    <property type="molecule type" value="Genomic_DNA"/>
</dbReference>
<keyword evidence="3" id="KW-1185">Reference proteome</keyword>
<sequence>MIKKLIPSATVLFFFKIDNQVRKYVQFSIFRFGETDENYSFEIPVIVIGQTRLEAIIDRCGTLSPEAKKDFCEEKKNRQKTNCLSNSGSAIASTNTTATIKLVAATALFSVLSIYALRSASATFGVDCYGDDREALADYERFFNSKQCSDITLLVDELRFRTHKIVLARSSDVFERMISKEWCGDGMIEIELIEDRECVEVFGIFLRFLYCNHIKLRAEDSLAVLTLADKYNVVNLRKVCLNFVISRIIPQLTLKEVFHVWFQYGTKCFHQALVKTCVDRLATQFQDIISGQEWEKEWLLLDKDQMNEFLRTSELTVASEYEIWLAVFRWIQNLIQSEKRTSVSVERILGAVLPNIRFPMMTADELNQSIAVDQQSCEFVIADFSSLPRYSEISFKANTCGSTLPPQPWDWELKLHPKGVSGNCDEFKCVLVSSVMLDQSRAVEYMLSIVNDKMILRSIVGKKIFSKSRYGSDLELEKRVAVDEVLMENSPLLINDTM</sequence>
<gene>
    <name evidence="2" type="ORF">TSPI_08348</name>
</gene>
<dbReference type="SUPFAM" id="SSF54695">
    <property type="entry name" value="POZ domain"/>
    <property type="match status" value="1"/>
</dbReference>
<evidence type="ECO:0000259" key="1">
    <source>
        <dbReference type="PROSITE" id="PS50097"/>
    </source>
</evidence>
<dbReference type="Gene3D" id="1.25.40.420">
    <property type="match status" value="1"/>
</dbReference>
<dbReference type="InterPro" id="IPR051481">
    <property type="entry name" value="BTB-POZ/Galectin-3-binding"/>
</dbReference>
<dbReference type="PANTHER" id="PTHR24410">
    <property type="entry name" value="HL07962P-RELATED"/>
    <property type="match status" value="1"/>
</dbReference>
<dbReference type="Gene3D" id="3.30.710.10">
    <property type="entry name" value="Potassium Channel Kv1.1, Chain A"/>
    <property type="match status" value="1"/>
</dbReference>
<dbReference type="SMART" id="SM00225">
    <property type="entry name" value="BTB"/>
    <property type="match status" value="1"/>
</dbReference>
<dbReference type="Pfam" id="PF07707">
    <property type="entry name" value="BACK"/>
    <property type="match status" value="1"/>
</dbReference>
<dbReference type="InterPro" id="IPR011333">
    <property type="entry name" value="SKP1/BTB/POZ_sf"/>
</dbReference>
<organism evidence="2 3">
    <name type="scientific">Trichinella spiralis</name>
    <name type="common">Trichina worm</name>
    <dbReference type="NCBI Taxonomy" id="6334"/>
    <lineage>
        <taxon>Eukaryota</taxon>
        <taxon>Metazoa</taxon>
        <taxon>Ecdysozoa</taxon>
        <taxon>Nematoda</taxon>
        <taxon>Enoplea</taxon>
        <taxon>Dorylaimia</taxon>
        <taxon>Trichinellida</taxon>
        <taxon>Trichinellidae</taxon>
        <taxon>Trichinella</taxon>
    </lineage>
</organism>
<proteinExistence type="predicted"/>
<dbReference type="SMART" id="SM00875">
    <property type="entry name" value="BACK"/>
    <property type="match status" value="1"/>
</dbReference>
<protein>
    <submittedName>
        <fullName evidence="2">BTB/POZ domain-containing protein</fullName>
    </submittedName>
</protein>
<dbReference type="PANTHER" id="PTHR24410:SF47">
    <property type="entry name" value="BTB DOMAIN-CONTAINING PROTEIN"/>
    <property type="match status" value="1"/>
</dbReference>
<dbReference type="InterPro" id="IPR000210">
    <property type="entry name" value="BTB/POZ_dom"/>
</dbReference>
<accession>A0ABR3KYV0</accession>
<dbReference type="Proteomes" id="UP001558632">
    <property type="component" value="Unassembled WGS sequence"/>
</dbReference>
<feature type="domain" description="BTB" evidence="1">
    <location>
        <begin position="149"/>
        <end position="218"/>
    </location>
</feature>
<reference evidence="2 3" key="1">
    <citation type="submission" date="2024-07" db="EMBL/GenBank/DDBJ databases">
        <title>Enhanced genomic and transcriptomic resources for Trichinella pseudospiralis and T. spiralis underpin the discovery of pronounced molecular differences between stages and species.</title>
        <authorList>
            <person name="Pasi K.K."/>
            <person name="La Rosa G."/>
            <person name="Gomez-Morales M.A."/>
            <person name="Tosini F."/>
            <person name="Sumanam S."/>
            <person name="Young N.D."/>
            <person name="Chang B.C."/>
            <person name="Robin G.B."/>
        </authorList>
    </citation>
    <scope>NUCLEOTIDE SEQUENCE [LARGE SCALE GENOMIC DNA]</scope>
    <source>
        <strain evidence="2">ISS534</strain>
    </source>
</reference>
<comment type="caution">
    <text evidence="2">The sequence shown here is derived from an EMBL/GenBank/DDBJ whole genome shotgun (WGS) entry which is preliminary data.</text>
</comment>
<dbReference type="InterPro" id="IPR011705">
    <property type="entry name" value="BACK"/>
</dbReference>
<dbReference type="Pfam" id="PF00651">
    <property type="entry name" value="BTB"/>
    <property type="match status" value="1"/>
</dbReference>
<dbReference type="PROSITE" id="PS50097">
    <property type="entry name" value="BTB"/>
    <property type="match status" value="1"/>
</dbReference>